<dbReference type="KEGG" id="fya:KMW28_23910"/>
<dbReference type="InterPro" id="IPR005181">
    <property type="entry name" value="SASA"/>
</dbReference>
<feature type="domain" description="Sialate O-acetylesterase" evidence="3">
    <location>
        <begin position="105"/>
        <end position="346"/>
    </location>
</feature>
<proteinExistence type="predicted"/>
<dbReference type="RefSeq" id="WP_169661881.1">
    <property type="nucleotide sequence ID" value="NZ_CP076133.1"/>
</dbReference>
<dbReference type="GO" id="GO:0005975">
    <property type="term" value="P:carbohydrate metabolic process"/>
    <property type="evidence" value="ECO:0007669"/>
    <property type="project" value="TreeGrafter"/>
</dbReference>
<dbReference type="Pfam" id="PF03629">
    <property type="entry name" value="SASA"/>
    <property type="match status" value="1"/>
</dbReference>
<evidence type="ECO:0000256" key="2">
    <source>
        <dbReference type="SAM" id="SignalP"/>
    </source>
</evidence>
<keyword evidence="2" id="KW-0732">Signal</keyword>
<organism evidence="4 5">
    <name type="scientific">Flammeovirga yaeyamensis</name>
    <dbReference type="NCBI Taxonomy" id="367791"/>
    <lineage>
        <taxon>Bacteria</taxon>
        <taxon>Pseudomonadati</taxon>
        <taxon>Bacteroidota</taxon>
        <taxon>Cytophagia</taxon>
        <taxon>Cytophagales</taxon>
        <taxon>Flammeovirgaceae</taxon>
        <taxon>Flammeovirga</taxon>
    </lineage>
</organism>
<evidence type="ECO:0000313" key="5">
    <source>
        <dbReference type="Proteomes" id="UP000678679"/>
    </source>
</evidence>
<dbReference type="SUPFAM" id="SSF52266">
    <property type="entry name" value="SGNH hydrolase"/>
    <property type="match status" value="1"/>
</dbReference>
<protein>
    <submittedName>
        <fullName evidence="4">Sialate O-acetylesterase</fullName>
    </submittedName>
</protein>
<keyword evidence="1" id="KW-0378">Hydrolase</keyword>
<name>A0AAX1NG37_9BACT</name>
<dbReference type="InterPro" id="IPR036514">
    <property type="entry name" value="SGNH_hydro_sf"/>
</dbReference>
<dbReference type="Gene3D" id="3.40.50.1110">
    <property type="entry name" value="SGNH hydrolase"/>
    <property type="match status" value="1"/>
</dbReference>
<dbReference type="Proteomes" id="UP000678679">
    <property type="component" value="Chromosome 2"/>
</dbReference>
<evidence type="ECO:0000313" key="4">
    <source>
        <dbReference type="EMBL" id="QWG05468.1"/>
    </source>
</evidence>
<dbReference type="InterPro" id="IPR039329">
    <property type="entry name" value="SIAE"/>
</dbReference>
<dbReference type="PANTHER" id="PTHR22901:SF0">
    <property type="entry name" value="SIALATE O-ACETYLESTERASE"/>
    <property type="match status" value="1"/>
</dbReference>
<keyword evidence="5" id="KW-1185">Reference proteome</keyword>
<sequence>MKKSYIFLVLLLSYFVSNAEVKLPAIVSSNMVLQRDTEVMIWGWASPKEAIKIKASWLDQSIDITADKEGNWKTSIKTTLSKEEQSIHLSSKSSDIHLENILFGEVWLCSGQSNMEMALKGNPGQPIFGSVKAIAHSRNPQIRLFGIQKNGASTPLADVGKPSKWVEASPETVADFSALAYFFGRELNEVLDVPVGLIKTSFGASFVEAWISKDVLEQYQKVKENTEGLRPNKTQTALFNAMVHPIIPYTIKGAIWYQGESNREFPKEYQTLFPAMVKDWRTRWNQGDFPFFFAQIAPYQGKDEGDYYNSPRNAAFLREAQSKCVDLIPNSYMINNMDLGQEKSIHPPFKKETAHRFVMSALQHTYNYEYVNADAPIFESMEQTKAGVLLCFKQLGLGLYCEGDIPGFEVAGKDKVFYPAQAKVHKKSKVIVTCDQVDEVVAVRYCWKNWIKAKLYGVNMIPVASFRTDDWEMAEQAQ</sequence>
<dbReference type="PANTHER" id="PTHR22901">
    <property type="entry name" value="SIALATE O-ACETYLESTERASE"/>
    <property type="match status" value="1"/>
</dbReference>
<dbReference type="EMBL" id="CP076133">
    <property type="protein sequence ID" value="QWG05468.1"/>
    <property type="molecule type" value="Genomic_DNA"/>
</dbReference>
<accession>A0AAX1NG37</accession>
<reference evidence="4 5" key="1">
    <citation type="submission" date="2021-05" db="EMBL/GenBank/DDBJ databases">
        <title>Comparative genomic studies on the polysaccharide-degrading batcterial strains of the Flammeovirga genus.</title>
        <authorList>
            <person name="Zewei F."/>
            <person name="Zheng Z."/>
            <person name="Yu L."/>
            <person name="Ruyue G."/>
            <person name="Yanhong M."/>
            <person name="Yuanyuan C."/>
            <person name="Jingyan G."/>
            <person name="Wenjun H."/>
        </authorList>
    </citation>
    <scope>NUCLEOTIDE SEQUENCE [LARGE SCALE GENOMIC DNA]</scope>
    <source>
        <strain evidence="4 5">NBRC:100898</strain>
    </source>
</reference>
<feature type="chain" id="PRO_5043768685" evidence="2">
    <location>
        <begin position="20"/>
        <end position="478"/>
    </location>
</feature>
<dbReference type="AlphaFoldDB" id="A0AAX1NG37"/>
<gene>
    <name evidence="4" type="ORF">KMW28_23910</name>
</gene>
<feature type="signal peptide" evidence="2">
    <location>
        <begin position="1"/>
        <end position="19"/>
    </location>
</feature>
<evidence type="ECO:0000256" key="1">
    <source>
        <dbReference type="ARBA" id="ARBA00022801"/>
    </source>
</evidence>
<evidence type="ECO:0000259" key="3">
    <source>
        <dbReference type="Pfam" id="PF03629"/>
    </source>
</evidence>
<dbReference type="GO" id="GO:0001681">
    <property type="term" value="F:sialate O-acetylesterase activity"/>
    <property type="evidence" value="ECO:0007669"/>
    <property type="project" value="InterPro"/>
</dbReference>